<reference evidence="2 3" key="1">
    <citation type="submission" date="2019-05" db="EMBL/GenBank/DDBJ databases">
        <title>Streptomyces marianii sp. nov., a novel marine actinomycete from southern coast of India.</title>
        <authorList>
            <person name="Iniyan A.M."/>
            <person name="Wink J."/>
            <person name="Ramprasad E."/>
            <person name="Ramana C.V."/>
            <person name="Bunk B."/>
            <person name="Sproer C."/>
            <person name="Joseph F.-J.R.S."/>
            <person name="Vincent S.G.P."/>
        </authorList>
    </citation>
    <scope>NUCLEOTIDE SEQUENCE [LARGE SCALE GENOMIC DNA]</scope>
    <source>
        <strain evidence="2 3">ICN19</strain>
    </source>
</reference>
<dbReference type="RefSeq" id="WP_138052989.1">
    <property type="nucleotide sequence ID" value="NZ_VAWE01000001.1"/>
</dbReference>
<comment type="caution">
    <text evidence="2">The sequence shown here is derived from an EMBL/GenBank/DDBJ whole genome shotgun (WGS) entry which is preliminary data.</text>
</comment>
<evidence type="ECO:0000313" key="2">
    <source>
        <dbReference type="EMBL" id="TLQ43581.1"/>
    </source>
</evidence>
<protein>
    <recommendedName>
        <fullName evidence="4">Peptidase inhibitor family I36 protein</fullName>
    </recommendedName>
</protein>
<name>A0A5R9E0W1_9ACTN</name>
<feature type="chain" id="PRO_5024416024" description="Peptidase inhibitor family I36 protein" evidence="1">
    <location>
        <begin position="28"/>
        <end position="123"/>
    </location>
</feature>
<organism evidence="2 3">
    <name type="scientific">Streptomyces marianii</name>
    <dbReference type="NCBI Taxonomy" id="1817406"/>
    <lineage>
        <taxon>Bacteria</taxon>
        <taxon>Bacillati</taxon>
        <taxon>Actinomycetota</taxon>
        <taxon>Actinomycetes</taxon>
        <taxon>Kitasatosporales</taxon>
        <taxon>Streptomycetaceae</taxon>
        <taxon>Streptomyces</taxon>
    </lineage>
</organism>
<keyword evidence="1" id="KW-0732">Signal</keyword>
<evidence type="ECO:0000313" key="3">
    <source>
        <dbReference type="Proteomes" id="UP000305921"/>
    </source>
</evidence>
<proteinExistence type="predicted"/>
<dbReference type="Proteomes" id="UP000305921">
    <property type="component" value="Unassembled WGS sequence"/>
</dbReference>
<dbReference type="EMBL" id="VAWE01000001">
    <property type="protein sequence ID" value="TLQ43581.1"/>
    <property type="molecule type" value="Genomic_DNA"/>
</dbReference>
<accession>A0A5R9E0W1</accession>
<gene>
    <name evidence="2" type="ORF">FEF34_10895</name>
</gene>
<sequence length="123" mass="12972">MLRRSALSAAALATALSPALLSAPASAAPVAPAAPGQVCFWTGAGQHGTGWCYSPPGYRDVPGFLHDNAASFRSDVNRDVYAIDWARGTCYARLIRAYDHSDNWSWGSRIDGVADTDQGCQAG</sequence>
<feature type="signal peptide" evidence="1">
    <location>
        <begin position="1"/>
        <end position="27"/>
    </location>
</feature>
<evidence type="ECO:0008006" key="4">
    <source>
        <dbReference type="Google" id="ProtNLM"/>
    </source>
</evidence>
<dbReference type="AlphaFoldDB" id="A0A5R9E0W1"/>
<dbReference type="OrthoDB" id="4296366at2"/>
<evidence type="ECO:0000256" key="1">
    <source>
        <dbReference type="SAM" id="SignalP"/>
    </source>
</evidence>
<keyword evidence="3" id="KW-1185">Reference proteome</keyword>